<dbReference type="RefSeq" id="WP_238217840.1">
    <property type="nucleotide sequence ID" value="NZ_BPUS01000032.1"/>
</dbReference>
<evidence type="ECO:0000313" key="1">
    <source>
        <dbReference type="EMBL" id="GJH30151.1"/>
    </source>
</evidence>
<name>A0AA37MSN1_9BURK</name>
<organism evidence="1 2">
    <name type="scientific">Caballeronia novacaledonica</name>
    <dbReference type="NCBI Taxonomy" id="1544861"/>
    <lineage>
        <taxon>Bacteria</taxon>
        <taxon>Pseudomonadati</taxon>
        <taxon>Pseudomonadota</taxon>
        <taxon>Betaproteobacteria</taxon>
        <taxon>Burkholderiales</taxon>
        <taxon>Burkholderiaceae</taxon>
        <taxon>Caballeronia</taxon>
    </lineage>
</organism>
<dbReference type="AlphaFoldDB" id="A0AA37MSN1"/>
<evidence type="ECO:0000313" key="2">
    <source>
        <dbReference type="Proteomes" id="UP001055111"/>
    </source>
</evidence>
<reference evidence="1" key="1">
    <citation type="submission" date="2022-09" db="EMBL/GenBank/DDBJ databases">
        <title>Isolation and characterization of 3-chlorobenzoate degrading bacteria from soils in Shizuoka.</title>
        <authorList>
            <person name="Ifat A."/>
            <person name="Ogawa N."/>
            <person name="Kimbara K."/>
            <person name="Moriuchi R."/>
            <person name="Dohra H."/>
            <person name="Shintani M."/>
        </authorList>
    </citation>
    <scope>NUCLEOTIDE SEQUENCE</scope>
    <source>
        <strain evidence="1">19CS4-2</strain>
    </source>
</reference>
<protein>
    <submittedName>
        <fullName evidence="1">Uncharacterized protein</fullName>
    </submittedName>
</protein>
<comment type="caution">
    <text evidence="1">The sequence shown here is derived from an EMBL/GenBank/DDBJ whole genome shotgun (WGS) entry which is preliminary data.</text>
</comment>
<accession>A0AA37MSN1</accession>
<dbReference type="EMBL" id="BPUS01000032">
    <property type="protein sequence ID" value="GJH30151.1"/>
    <property type="molecule type" value="Genomic_DNA"/>
</dbReference>
<gene>
    <name evidence="1" type="ORF">CBA19CS42_36565</name>
</gene>
<dbReference type="Proteomes" id="UP001055111">
    <property type="component" value="Unassembled WGS sequence"/>
</dbReference>
<sequence length="337" mass="37734">MSPQDLLSLLGARNTDPAVESALVYFRVRNRPEVEIDEDDSDGPVVGTQSWVKNSRAGIEFGFDDEAAWRGLDETQFGQGPMVLTEIYLYGSHQGVRPYQDALPFGLTLLDDRATVRKRMASYEATRHSYIRDTWDVAEIRITVSYTDDESAIAFVLCALREPPLPPLDYAIAPAPAIDTLIGLLAASLDDPAVESALDPLGLQDRIDRIEETGEADLLTPYGLLVNFAMPPKKRKQWRQDALLAGMTFHQERELDARRWPGDMPYGVTFDDSPETVADKLARAPDAQEDEDFSGYAVWNEPSLTFHVLYSTMDNRVMRVSMFAPGLWKEPVEDDDA</sequence>
<proteinExistence type="predicted"/>